<evidence type="ECO:0000256" key="2">
    <source>
        <dbReference type="ARBA" id="ARBA00022694"/>
    </source>
</evidence>
<keyword evidence="5 7" id="KW-0862">Zinc</keyword>
<keyword evidence="10" id="KW-1185">Reference proteome</keyword>
<feature type="active site" description="Proton donor" evidence="7">
    <location>
        <position position="74"/>
    </location>
</feature>
<dbReference type="EMBL" id="AP028947">
    <property type="protein sequence ID" value="BET26073.1"/>
    <property type="molecule type" value="Genomic_DNA"/>
</dbReference>
<dbReference type="PANTHER" id="PTHR11079:SF179">
    <property type="entry name" value="TRNA(ADENINE(34)) DEAMINASE, CHLOROPLASTIC"/>
    <property type="match status" value="1"/>
</dbReference>
<evidence type="ECO:0000256" key="1">
    <source>
        <dbReference type="ARBA" id="ARBA00010669"/>
    </source>
</evidence>
<keyword evidence="3 7" id="KW-0479">Metal-binding</keyword>
<feature type="domain" description="CMP/dCMP-type deaminase" evidence="8">
    <location>
        <begin position="21"/>
        <end position="138"/>
    </location>
</feature>
<reference evidence="9 10" key="1">
    <citation type="submission" date="2023-10" db="EMBL/GenBank/DDBJ databases">
        <title>Complete Genome Sequence of Limnobacter thiooxidans CS-K2T, Isolated from freshwater lake sediments in Bavaria, Germany.</title>
        <authorList>
            <person name="Naruki M."/>
            <person name="Watanabe A."/>
            <person name="Warashina T."/>
            <person name="Morita T."/>
            <person name="Arakawa K."/>
        </authorList>
    </citation>
    <scope>NUCLEOTIDE SEQUENCE [LARGE SCALE GENOMIC DNA]</scope>
    <source>
        <strain evidence="9 10">CS-K2</strain>
    </source>
</reference>
<dbReference type="PROSITE" id="PS00903">
    <property type="entry name" value="CYT_DCMP_DEAMINASES_1"/>
    <property type="match status" value="1"/>
</dbReference>
<name>A0AA86IZA2_9BURK</name>
<dbReference type="HAMAP" id="MF_00972">
    <property type="entry name" value="tRNA_aden_deaminase"/>
    <property type="match status" value="1"/>
</dbReference>
<dbReference type="InterPro" id="IPR016193">
    <property type="entry name" value="Cytidine_deaminase-like"/>
</dbReference>
<dbReference type="InterPro" id="IPR016192">
    <property type="entry name" value="APOBEC/CMP_deaminase_Zn-bd"/>
</dbReference>
<keyword evidence="4 7" id="KW-0378">Hydrolase</keyword>
<comment type="function">
    <text evidence="7">Catalyzes the deamination of adenosine to inosine at the wobble position 34 of tRNA(Arg2).</text>
</comment>
<keyword evidence="2 7" id="KW-0819">tRNA processing</keyword>
<dbReference type="GO" id="GO:0002100">
    <property type="term" value="P:tRNA wobble adenosine to inosine editing"/>
    <property type="evidence" value="ECO:0007669"/>
    <property type="project" value="UniProtKB-UniRule"/>
</dbReference>
<dbReference type="InterPro" id="IPR058535">
    <property type="entry name" value="MafB19-deam"/>
</dbReference>
<proteinExistence type="inferred from homology"/>
<dbReference type="KEGG" id="lto:RGQ30_15740"/>
<dbReference type="Proteomes" id="UP001329151">
    <property type="component" value="Chromosome"/>
</dbReference>
<dbReference type="Gene3D" id="3.40.140.10">
    <property type="entry name" value="Cytidine Deaminase, domain 2"/>
    <property type="match status" value="1"/>
</dbReference>
<evidence type="ECO:0000256" key="7">
    <source>
        <dbReference type="HAMAP-Rule" id="MF_00972"/>
    </source>
</evidence>
<accession>A0AA86IZA2</accession>
<feature type="binding site" evidence="7">
    <location>
        <position position="106"/>
    </location>
    <ligand>
        <name>Zn(2+)</name>
        <dbReference type="ChEBI" id="CHEBI:29105"/>
        <note>catalytic</note>
    </ligand>
</feature>
<organism evidence="9 10">
    <name type="scientific">Limnobacter thiooxidans</name>
    <dbReference type="NCBI Taxonomy" id="131080"/>
    <lineage>
        <taxon>Bacteria</taxon>
        <taxon>Pseudomonadati</taxon>
        <taxon>Pseudomonadota</taxon>
        <taxon>Betaproteobacteria</taxon>
        <taxon>Burkholderiales</taxon>
        <taxon>Burkholderiaceae</taxon>
        <taxon>Limnobacter</taxon>
    </lineage>
</organism>
<evidence type="ECO:0000256" key="6">
    <source>
        <dbReference type="ARBA" id="ARBA00048045"/>
    </source>
</evidence>
<evidence type="ECO:0000313" key="10">
    <source>
        <dbReference type="Proteomes" id="UP001329151"/>
    </source>
</evidence>
<dbReference type="EC" id="3.5.4.33" evidence="7"/>
<dbReference type="InterPro" id="IPR002125">
    <property type="entry name" value="CMP_dCMP_dom"/>
</dbReference>
<evidence type="ECO:0000256" key="5">
    <source>
        <dbReference type="ARBA" id="ARBA00022833"/>
    </source>
</evidence>
<dbReference type="CDD" id="cd01285">
    <property type="entry name" value="nucleoside_deaminase"/>
    <property type="match status" value="1"/>
</dbReference>
<evidence type="ECO:0000259" key="8">
    <source>
        <dbReference type="PROSITE" id="PS51747"/>
    </source>
</evidence>
<dbReference type="SUPFAM" id="SSF53927">
    <property type="entry name" value="Cytidine deaminase-like"/>
    <property type="match status" value="1"/>
</dbReference>
<evidence type="ECO:0000256" key="4">
    <source>
        <dbReference type="ARBA" id="ARBA00022801"/>
    </source>
</evidence>
<evidence type="ECO:0000313" key="9">
    <source>
        <dbReference type="EMBL" id="BET26073.1"/>
    </source>
</evidence>
<dbReference type="PROSITE" id="PS51747">
    <property type="entry name" value="CYT_DCMP_DEAMINASES_2"/>
    <property type="match status" value="1"/>
</dbReference>
<comment type="similarity">
    <text evidence="1">Belongs to the cytidine and deoxycytidylate deaminase family. ADAT2 subfamily.</text>
</comment>
<dbReference type="PANTHER" id="PTHR11079">
    <property type="entry name" value="CYTOSINE DEAMINASE FAMILY MEMBER"/>
    <property type="match status" value="1"/>
</dbReference>
<dbReference type="GO" id="GO:0052717">
    <property type="term" value="F:tRNA-specific adenosine-34 deaminase activity"/>
    <property type="evidence" value="ECO:0007669"/>
    <property type="project" value="UniProtKB-UniRule"/>
</dbReference>
<dbReference type="GO" id="GO:0008270">
    <property type="term" value="F:zinc ion binding"/>
    <property type="evidence" value="ECO:0007669"/>
    <property type="project" value="UniProtKB-UniRule"/>
</dbReference>
<comment type="catalytic activity">
    <reaction evidence="6 7">
        <text>adenosine(34) in tRNA + H2O + H(+) = inosine(34) in tRNA + NH4(+)</text>
        <dbReference type="Rhea" id="RHEA:43168"/>
        <dbReference type="Rhea" id="RHEA-COMP:10373"/>
        <dbReference type="Rhea" id="RHEA-COMP:10374"/>
        <dbReference type="ChEBI" id="CHEBI:15377"/>
        <dbReference type="ChEBI" id="CHEBI:15378"/>
        <dbReference type="ChEBI" id="CHEBI:28938"/>
        <dbReference type="ChEBI" id="CHEBI:74411"/>
        <dbReference type="ChEBI" id="CHEBI:82852"/>
        <dbReference type="EC" id="3.5.4.33"/>
    </reaction>
</comment>
<gene>
    <name evidence="7" type="primary">tadA</name>
    <name evidence="9" type="ORF">RGQ30_15740</name>
</gene>
<feature type="binding site" evidence="7">
    <location>
        <position position="103"/>
    </location>
    <ligand>
        <name>Zn(2+)</name>
        <dbReference type="ChEBI" id="CHEBI:29105"/>
        <note>catalytic</note>
    </ligand>
</feature>
<protein>
    <recommendedName>
        <fullName evidence="7">tRNA-specific adenosine deaminase</fullName>
        <ecNumber evidence="7">3.5.4.33</ecNumber>
    </recommendedName>
</protein>
<comment type="subunit">
    <text evidence="7">Homodimer.</text>
</comment>
<dbReference type="Pfam" id="PF14437">
    <property type="entry name" value="MafB19-deam"/>
    <property type="match status" value="1"/>
</dbReference>
<sequence>MRMASSNTNTKFPVTAHVAQAEDFRWMKLALDQAENAAEAGEVPIGAVIVSNGQLMASAHNAPISRNDACAHAEIQAIQQACQASGNYRLGSNATLYVTLQPCLMCLGAILHARIGRVVVGCAQSRYNDNLENALQLFEQSQAWHPCQFETDCMAAECETVLTQFFKAHRKQREEAVRDLASLMNLPNVNKNTVEILGQLGYRQAEDILQRGLEQVVGELKVHSAKLLVAQERQQAAILASLCDYFNGEPVRSWKQYL</sequence>
<feature type="binding site" evidence="7">
    <location>
        <position position="72"/>
    </location>
    <ligand>
        <name>Zn(2+)</name>
        <dbReference type="ChEBI" id="CHEBI:29105"/>
        <note>catalytic</note>
    </ligand>
</feature>
<dbReference type="InterPro" id="IPR028883">
    <property type="entry name" value="tRNA_aden_deaminase"/>
</dbReference>
<comment type="cofactor">
    <cofactor evidence="7">
        <name>Zn(2+)</name>
        <dbReference type="ChEBI" id="CHEBI:29105"/>
    </cofactor>
    <text evidence="7">Binds 1 zinc ion per subunit.</text>
</comment>
<dbReference type="AlphaFoldDB" id="A0AA86IZA2"/>
<evidence type="ECO:0000256" key="3">
    <source>
        <dbReference type="ARBA" id="ARBA00022723"/>
    </source>
</evidence>